<keyword evidence="5" id="KW-1185">Reference proteome</keyword>
<evidence type="ECO:0000313" key="4">
    <source>
        <dbReference type="EMBL" id="WIA09055.1"/>
    </source>
</evidence>
<feature type="coiled-coil region" evidence="1">
    <location>
        <begin position="481"/>
        <end position="543"/>
    </location>
</feature>
<feature type="coiled-coil region" evidence="1">
    <location>
        <begin position="173"/>
        <end position="200"/>
    </location>
</feature>
<protein>
    <recommendedName>
        <fullName evidence="3">C2 domain-containing protein</fullName>
    </recommendedName>
</protein>
<evidence type="ECO:0000256" key="1">
    <source>
        <dbReference type="SAM" id="Coils"/>
    </source>
</evidence>
<sequence>MASGGQLKILIVGAHDLDRIVTADQQQPYYILECGNQRSRSKPCLDSGTNPTWNTAHKFNITDEVAVLAVIKDEGTKGVIGQGMIELPRALQYGKDEGAAVLMNMGGEPAGTLRFKLKFSAAPASSTPTAAPGVALAGRPSDPGSQASGRLSAASPRPADAAAAAVDEDDPMLAAAASKVSLAKQAMQQLTAELAELTGADNAEAASPYSRQAGAQGSSSQERHGSNQRAASLAQQYSHSRAVVRQPRVSAGGSVSPMAAASPTSPSPRGWGQQQQQQQQQQHHHTPPQQQRSQDMGGWRNSAPVSPEPAAVPSTDELLSMYGAPGAVEQLQLESPMRAGGGSMLVRQLQEALAAAHAEKMATEEELGSVKEAMAEMSKQHYMDVKRYKDAATAAGSAQQQHQQTLQQLQEQQAQQQQQQLGSPKGLRHMIDTHPHPQRHPPRVSQDSAGSFDRADKARRVDTTHDGSGELPEEPGSPVPAYKLQIQIHQLERQLAEAAAKTQEEVAKREAMAGKVAELQSTLEAQVAATRQAEANAKAAEAKAASQATLAAAARAEMAAARETSGKEADLSAELSRLRAELAAAAAEKGELEEALGLMEKNNSAQVAALQAELRQAQEEAGALRAGNEDVASLQEQLAAAREEASGLRNSNEDVDYLQAQLRRTLRDNVELRHQVQMLQQTARQQDDAADAQQAEDHTAFFTEHEALMQELVASKLELAELKEQQVRMQRQLFKAQEGLKNNQI</sequence>
<dbReference type="PANTHER" id="PTHR47052">
    <property type="entry name" value="CONSERVED SERINE PROLINE-RICH PROTEIN (AFU_ORTHOLOGUE AFUA_2G01790)"/>
    <property type="match status" value="1"/>
</dbReference>
<feature type="compositionally biased region" description="Basic and acidic residues" evidence="2">
    <location>
        <begin position="453"/>
        <end position="468"/>
    </location>
</feature>
<dbReference type="EMBL" id="CP126208">
    <property type="protein sequence ID" value="WIA09055.1"/>
    <property type="molecule type" value="Genomic_DNA"/>
</dbReference>
<proteinExistence type="predicted"/>
<dbReference type="Gene3D" id="2.60.40.150">
    <property type="entry name" value="C2 domain"/>
    <property type="match status" value="1"/>
</dbReference>
<dbReference type="SMART" id="SM00239">
    <property type="entry name" value="C2"/>
    <property type="match status" value="1"/>
</dbReference>
<dbReference type="Proteomes" id="UP001244341">
    <property type="component" value="Chromosome 1b"/>
</dbReference>
<dbReference type="Pfam" id="PF00168">
    <property type="entry name" value="C2"/>
    <property type="match status" value="1"/>
</dbReference>
<feature type="region of interest" description="Disordered" evidence="2">
    <location>
        <begin position="128"/>
        <end position="166"/>
    </location>
</feature>
<reference evidence="4 5" key="1">
    <citation type="submission" date="2023-05" db="EMBL/GenBank/DDBJ databases">
        <title>A 100% complete, gapless, phased diploid assembly of the Scenedesmus obliquus UTEX 3031 genome.</title>
        <authorList>
            <person name="Biondi T.C."/>
            <person name="Hanschen E.R."/>
            <person name="Kwon T."/>
            <person name="Eng W."/>
            <person name="Kruse C.P.S."/>
            <person name="Koehler S.I."/>
            <person name="Kunde Y."/>
            <person name="Gleasner C.D."/>
            <person name="You Mak K.T."/>
            <person name="Polle J."/>
            <person name="Hovde B.T."/>
            <person name="Starkenburg S.R."/>
        </authorList>
    </citation>
    <scope>NUCLEOTIDE SEQUENCE [LARGE SCALE GENOMIC DNA]</scope>
    <source>
        <strain evidence="4 5">DOE0152z</strain>
    </source>
</reference>
<dbReference type="InterPro" id="IPR000008">
    <property type="entry name" value="C2_dom"/>
</dbReference>
<feature type="compositionally biased region" description="Low complexity" evidence="2">
    <location>
        <begin position="399"/>
        <end position="421"/>
    </location>
</feature>
<feature type="coiled-coil region" evidence="1">
    <location>
        <begin position="568"/>
        <end position="739"/>
    </location>
</feature>
<evidence type="ECO:0000256" key="2">
    <source>
        <dbReference type="SAM" id="MobiDB-lite"/>
    </source>
</evidence>
<dbReference type="InterPro" id="IPR052981">
    <property type="entry name" value="Ingression_C2_domain"/>
</dbReference>
<dbReference type="InterPro" id="IPR035892">
    <property type="entry name" value="C2_domain_sf"/>
</dbReference>
<dbReference type="SUPFAM" id="SSF49562">
    <property type="entry name" value="C2 domain (Calcium/lipid-binding domain, CaLB)"/>
    <property type="match status" value="1"/>
</dbReference>
<accession>A0ABY8TJ55</accession>
<dbReference type="PANTHER" id="PTHR47052:SF3">
    <property type="entry name" value="INGRESSION PROTEIN 1"/>
    <property type="match status" value="1"/>
</dbReference>
<name>A0ABY8TJ55_TETOB</name>
<feature type="compositionally biased region" description="Low complexity" evidence="2">
    <location>
        <begin position="153"/>
        <end position="165"/>
    </location>
</feature>
<feature type="region of interest" description="Disordered" evidence="2">
    <location>
        <begin position="393"/>
        <end position="479"/>
    </location>
</feature>
<organism evidence="4 5">
    <name type="scientific">Tetradesmus obliquus</name>
    <name type="common">Green alga</name>
    <name type="synonym">Acutodesmus obliquus</name>
    <dbReference type="NCBI Taxonomy" id="3088"/>
    <lineage>
        <taxon>Eukaryota</taxon>
        <taxon>Viridiplantae</taxon>
        <taxon>Chlorophyta</taxon>
        <taxon>core chlorophytes</taxon>
        <taxon>Chlorophyceae</taxon>
        <taxon>CS clade</taxon>
        <taxon>Sphaeropleales</taxon>
        <taxon>Scenedesmaceae</taxon>
        <taxon>Tetradesmus</taxon>
    </lineage>
</organism>
<feature type="compositionally biased region" description="Low complexity" evidence="2">
    <location>
        <begin position="256"/>
        <end position="291"/>
    </location>
</feature>
<feature type="compositionally biased region" description="Low complexity" evidence="2">
    <location>
        <begin position="302"/>
        <end position="313"/>
    </location>
</feature>
<keyword evidence="1" id="KW-0175">Coiled coil</keyword>
<feature type="region of interest" description="Disordered" evidence="2">
    <location>
        <begin position="206"/>
        <end position="313"/>
    </location>
</feature>
<feature type="compositionally biased region" description="Polar residues" evidence="2">
    <location>
        <begin position="227"/>
        <end position="239"/>
    </location>
</feature>
<evidence type="ECO:0000259" key="3">
    <source>
        <dbReference type="SMART" id="SM00239"/>
    </source>
</evidence>
<gene>
    <name evidence="4" type="ORF">OEZ85_008469</name>
</gene>
<evidence type="ECO:0000313" key="5">
    <source>
        <dbReference type="Proteomes" id="UP001244341"/>
    </source>
</evidence>
<feature type="domain" description="C2" evidence="3">
    <location>
        <begin position="6"/>
        <end position="99"/>
    </location>
</feature>